<dbReference type="EMBL" id="PCSB01000083">
    <property type="protein sequence ID" value="PIP31377.1"/>
    <property type="molecule type" value="Genomic_DNA"/>
</dbReference>
<evidence type="ECO:0000313" key="2">
    <source>
        <dbReference type="EMBL" id="PIP31377.1"/>
    </source>
</evidence>
<organism evidence="2 3">
    <name type="scientific">bacterium (Candidatus Gribaldobacteria) CG23_combo_of_CG06-09_8_20_14_all_37_87_8</name>
    <dbReference type="NCBI Taxonomy" id="2014278"/>
    <lineage>
        <taxon>Bacteria</taxon>
        <taxon>Candidatus Gribaldobacteria</taxon>
    </lineage>
</organism>
<comment type="caution">
    <text evidence="2">The sequence shown here is derived from an EMBL/GenBank/DDBJ whole genome shotgun (WGS) entry which is preliminary data.</text>
</comment>
<proteinExistence type="predicted"/>
<keyword evidence="1" id="KW-0812">Transmembrane</keyword>
<dbReference type="AlphaFoldDB" id="A0A2G9ZE16"/>
<accession>A0A2G9ZE16</accession>
<dbReference type="Proteomes" id="UP000230447">
    <property type="component" value="Unassembled WGS sequence"/>
</dbReference>
<evidence type="ECO:0000256" key="1">
    <source>
        <dbReference type="SAM" id="Phobius"/>
    </source>
</evidence>
<feature type="transmembrane region" description="Helical" evidence="1">
    <location>
        <begin position="372"/>
        <end position="395"/>
    </location>
</feature>
<feature type="transmembrane region" description="Helical" evidence="1">
    <location>
        <begin position="280"/>
        <end position="303"/>
    </location>
</feature>
<keyword evidence="1" id="KW-1133">Transmembrane helix</keyword>
<name>A0A2G9ZE16_9BACT</name>
<gene>
    <name evidence="2" type="ORF">COX24_03905</name>
</gene>
<sequence length="503" mass="58429">MNRPFADLLSRLSYGKNNLIRTKESSNGFVEILARVYEKARNALEYRADNLVRRAAIERILKRRVLLNKDPKSLAENLLTELKWAKYLSLEEVKKAEKIDLEKILTRYISYLNGGIPQEWVIKIASAEIEELINLNTDYKQFTFFAFQTIRQKIVLNDDNLDLITYFAVDKVYAGSDDEQVAYHILKLAGEPIPSQETFAEAWKLFNLAKHHKDMSRITKFVRRQMPPLILLRDIYFYEPDKFKNVLVNGDEFKVKAGEVLKVQLEQMSGKITTAGARSVLYVFLTKMILAFGIEVPFEIFFFGHLNKLPLVLNLIFSPFLMWVTTMQIHLPNKKEKMSLVERTWYLLQNFDQLKLEEDVLKDAVEEKTQNLLYWIFSVIYGIFFIGVFAAIFFVLGKIGYTLFSELIFIFFLTVIAFFAYRISQIAKVYSWKGIGKESPSFTSIISLPILAIGSRLSVGLSKLNFLTFTFDFILEAPFKLILGFVDDWVHFLSVKKEEQILE</sequence>
<feature type="transmembrane region" description="Helical" evidence="1">
    <location>
        <begin position="401"/>
        <end position="421"/>
    </location>
</feature>
<reference evidence="2 3" key="1">
    <citation type="submission" date="2017-09" db="EMBL/GenBank/DDBJ databases">
        <title>Depth-based differentiation of microbial function through sediment-hosted aquifers and enrichment of novel symbionts in the deep terrestrial subsurface.</title>
        <authorList>
            <person name="Probst A.J."/>
            <person name="Ladd B."/>
            <person name="Jarett J.K."/>
            <person name="Geller-Mcgrath D.E."/>
            <person name="Sieber C.M."/>
            <person name="Emerson J.B."/>
            <person name="Anantharaman K."/>
            <person name="Thomas B.C."/>
            <person name="Malmstrom R."/>
            <person name="Stieglmeier M."/>
            <person name="Klingl A."/>
            <person name="Woyke T."/>
            <person name="Ryan C.M."/>
            <person name="Banfield J.F."/>
        </authorList>
    </citation>
    <scope>NUCLEOTIDE SEQUENCE [LARGE SCALE GENOMIC DNA]</scope>
    <source>
        <strain evidence="2">CG23_combo_of_CG06-09_8_20_14_all_37_87_8</strain>
    </source>
</reference>
<feature type="transmembrane region" description="Helical" evidence="1">
    <location>
        <begin position="309"/>
        <end position="329"/>
    </location>
</feature>
<keyword evidence="1" id="KW-0472">Membrane</keyword>
<evidence type="ECO:0000313" key="3">
    <source>
        <dbReference type="Proteomes" id="UP000230447"/>
    </source>
</evidence>
<protein>
    <submittedName>
        <fullName evidence="2">Uncharacterized protein</fullName>
    </submittedName>
</protein>